<protein>
    <recommendedName>
        <fullName evidence="4">CRIB domain-containing protein</fullName>
    </recommendedName>
</protein>
<keyword evidence="3" id="KW-1185">Reference proteome</keyword>
<evidence type="ECO:0008006" key="4">
    <source>
        <dbReference type="Google" id="ProtNLM"/>
    </source>
</evidence>
<proteinExistence type="predicted"/>
<comment type="caution">
    <text evidence="2">The sequence shown here is derived from an EMBL/GenBank/DDBJ whole genome shotgun (WGS) entry which is preliminary data.</text>
</comment>
<feature type="region of interest" description="Disordered" evidence="1">
    <location>
        <begin position="237"/>
        <end position="297"/>
    </location>
</feature>
<dbReference type="Proteomes" id="UP001358417">
    <property type="component" value="Unassembled WGS sequence"/>
</dbReference>
<feature type="region of interest" description="Disordered" evidence="1">
    <location>
        <begin position="115"/>
        <end position="152"/>
    </location>
</feature>
<name>A0AAV9NUG4_9EURO</name>
<evidence type="ECO:0000313" key="2">
    <source>
        <dbReference type="EMBL" id="KAK5065075.1"/>
    </source>
</evidence>
<organism evidence="2 3">
    <name type="scientific">Exophiala bonariae</name>
    <dbReference type="NCBI Taxonomy" id="1690606"/>
    <lineage>
        <taxon>Eukaryota</taxon>
        <taxon>Fungi</taxon>
        <taxon>Dikarya</taxon>
        <taxon>Ascomycota</taxon>
        <taxon>Pezizomycotina</taxon>
        <taxon>Eurotiomycetes</taxon>
        <taxon>Chaetothyriomycetidae</taxon>
        <taxon>Chaetothyriales</taxon>
        <taxon>Herpotrichiellaceae</taxon>
        <taxon>Exophiala</taxon>
    </lineage>
</organism>
<dbReference type="EMBL" id="JAVRRD010000001">
    <property type="protein sequence ID" value="KAK5065075.1"/>
    <property type="molecule type" value="Genomic_DNA"/>
</dbReference>
<feature type="compositionally biased region" description="Polar residues" evidence="1">
    <location>
        <begin position="280"/>
        <end position="296"/>
    </location>
</feature>
<evidence type="ECO:0000313" key="3">
    <source>
        <dbReference type="Proteomes" id="UP001358417"/>
    </source>
</evidence>
<feature type="compositionally biased region" description="Polar residues" evidence="1">
    <location>
        <begin position="662"/>
        <end position="674"/>
    </location>
</feature>
<feature type="compositionally biased region" description="Pro residues" evidence="1">
    <location>
        <begin position="252"/>
        <end position="263"/>
    </location>
</feature>
<feature type="compositionally biased region" description="Low complexity" evidence="1">
    <location>
        <begin position="380"/>
        <end position="391"/>
    </location>
</feature>
<sequence>MGRFPWSHGHSKQSSDKLHNITQEWFSKDGSEPSRQALNELMKDPSSFESSTSDGSPKYRGRSRTNTVTSSFSLYARSLSDASNELPSRPSSQQSFADVVLPLADRQEITTKSLLSRGTRMLKRQGSKLSLLPSPSQDSFSGSDTRSQELPSTFRLQRQSTINSKRPVLKKSISTPFAFQHLTHADQGQFQSLDGLTRTQLVSDFDSVRAEQQAEETVRGIPVTDIQQVQSVVEIDAVEPTSPTTDAIPLLPTTPPRPQPPPKDGLKSPYSPSDFRMSRSMENFSRPTRLSVTASDVSPPFRSDARLSSLGPNTRTSVFGKPLPLLPDVVHAVSTGDDIALPLPTAPLPSPPNVLAGVPEEEERAADAVSSSPILPNPLRTSTGSGGQSRSLKNKRRSQSSGELQFDAAFNNVMLMMKEQKRPTTALTPDPSVTITKKRISIGVKPIEIEDWEDAIDYSWDHATDLEEVAQQHSSDSAVITESKPSTGLNEKYLIIEQANMEEASSSASTPLMMQAYPTVGRHFIDTKLASASSKSDDEPSSPLLGLGIASLPHVPTVSLAANNFVSPTVDPNHFDPCISFSSTLSRTPNSTMSKSSSQESIILSIASSMMGTQRSSNSSTSLSDFAHLANFGDSMEKLDIRGSTSSIDTRNRDGSQDTIREGSQPSPTTSTMPNDIFATTAKRHDRVASASQITIPERKSSIPGTEGSKTPGRRRANTANSRPRRNTRVSYSLFPAASPN</sequence>
<dbReference type="RefSeq" id="XP_064712399.1">
    <property type="nucleotide sequence ID" value="XM_064844539.1"/>
</dbReference>
<reference evidence="2 3" key="1">
    <citation type="submission" date="2023-08" db="EMBL/GenBank/DDBJ databases">
        <title>Black Yeasts Isolated from many extreme environments.</title>
        <authorList>
            <person name="Coleine C."/>
            <person name="Stajich J.E."/>
            <person name="Selbmann L."/>
        </authorList>
    </citation>
    <scope>NUCLEOTIDE SEQUENCE [LARGE SCALE GENOMIC DNA]</scope>
    <source>
        <strain evidence="2 3">CCFEE 5792</strain>
    </source>
</reference>
<feature type="region of interest" description="Disordered" evidence="1">
    <location>
        <begin position="1"/>
        <end position="67"/>
    </location>
</feature>
<feature type="compositionally biased region" description="Basic residues" evidence="1">
    <location>
        <begin position="712"/>
        <end position="728"/>
    </location>
</feature>
<evidence type="ECO:0000256" key="1">
    <source>
        <dbReference type="SAM" id="MobiDB-lite"/>
    </source>
</evidence>
<feature type="compositionally biased region" description="Basic and acidic residues" evidence="1">
    <location>
        <begin position="650"/>
        <end position="661"/>
    </location>
</feature>
<accession>A0AAV9NUG4</accession>
<feature type="region of interest" description="Disordered" evidence="1">
    <location>
        <begin position="349"/>
        <end position="404"/>
    </location>
</feature>
<gene>
    <name evidence="2" type="ORF">LTR84_000910</name>
</gene>
<dbReference type="GeneID" id="89969132"/>
<feature type="compositionally biased region" description="Polar residues" evidence="1">
    <location>
        <begin position="133"/>
        <end position="152"/>
    </location>
</feature>
<feature type="region of interest" description="Disordered" evidence="1">
    <location>
        <begin position="643"/>
        <end position="741"/>
    </location>
</feature>
<dbReference type="AlphaFoldDB" id="A0AAV9NUG4"/>